<accession>A0A8B8BGZ2</accession>
<evidence type="ECO:0000256" key="2">
    <source>
        <dbReference type="SAM" id="Phobius"/>
    </source>
</evidence>
<feature type="transmembrane region" description="Helical" evidence="2">
    <location>
        <begin position="221"/>
        <end position="247"/>
    </location>
</feature>
<dbReference type="AlphaFoldDB" id="A0A8B8BGZ2"/>
<reference evidence="4" key="1">
    <citation type="submission" date="2025-08" db="UniProtKB">
        <authorList>
            <consortium name="RefSeq"/>
        </authorList>
    </citation>
    <scope>IDENTIFICATION</scope>
    <source>
        <tissue evidence="4">Whole sample</tissue>
    </source>
</reference>
<dbReference type="Proteomes" id="UP000694844">
    <property type="component" value="Chromosome 8"/>
</dbReference>
<evidence type="ECO:0000256" key="1">
    <source>
        <dbReference type="SAM" id="MobiDB-lite"/>
    </source>
</evidence>
<dbReference type="KEGG" id="cvn:111110429"/>
<evidence type="ECO:0000313" key="4">
    <source>
        <dbReference type="RefSeq" id="XP_022302635.1"/>
    </source>
</evidence>
<dbReference type="GeneID" id="111110429"/>
<keyword evidence="2" id="KW-1133">Transmembrane helix</keyword>
<sequence length="509" mass="57130">MLIEWGNDDWLTRNAIQVLVVLLPCCVRSMNNHSFFDFTHIDKKSPDDIETSCLTINNSTPGTLYFGIRLFIDKNVSCPPKNVNLKEIRKDIIHDKHGRPLCRTILTVSIDSTHCEKAVVDLNFLCQDSTHLPIYFQDCKELSNNEKDETDTDVGKAITMSALPAPVVGHLGPEYKIPKVQCILIPDASDSLTTKRLDTTTVNDKDLNEDVRVDKESQQRYPLFAVLGSGLAGLVGGVIITSLICIFMKKRKDSRIMNNAMFPDSTVNLRSGMERKFSIHSKGEGAIYHDISDIPGPSKEKTLILKGVNYAPFYEDSPEQRYSESPKSSTSAYENESLSSPASSKNVKIQTKESSISIQGSKEYHTLAKDYDIAFTRKEKNPANGSSVQPFSDYEVSVPSSSDNKQFVKKVGDSFRGAEKGLRTDTREDFNLERFGNSTEALQSTYHVLQEKEELQADSESVDAIILEQITVNDRIEKESDINDQDSQKEYFVIEASNERETETKRTDS</sequence>
<dbReference type="OrthoDB" id="6210350at2759"/>
<feature type="region of interest" description="Disordered" evidence="1">
    <location>
        <begin position="317"/>
        <end position="349"/>
    </location>
</feature>
<organism evidence="3 4">
    <name type="scientific">Crassostrea virginica</name>
    <name type="common">Eastern oyster</name>
    <dbReference type="NCBI Taxonomy" id="6565"/>
    <lineage>
        <taxon>Eukaryota</taxon>
        <taxon>Metazoa</taxon>
        <taxon>Spiralia</taxon>
        <taxon>Lophotrochozoa</taxon>
        <taxon>Mollusca</taxon>
        <taxon>Bivalvia</taxon>
        <taxon>Autobranchia</taxon>
        <taxon>Pteriomorphia</taxon>
        <taxon>Ostreida</taxon>
        <taxon>Ostreoidea</taxon>
        <taxon>Ostreidae</taxon>
        <taxon>Crassostrea</taxon>
    </lineage>
</organism>
<name>A0A8B8BGZ2_CRAVI</name>
<keyword evidence="2" id="KW-0472">Membrane</keyword>
<evidence type="ECO:0000313" key="3">
    <source>
        <dbReference type="Proteomes" id="UP000694844"/>
    </source>
</evidence>
<proteinExistence type="predicted"/>
<feature type="compositionally biased region" description="Polar residues" evidence="1">
    <location>
        <begin position="325"/>
        <end position="349"/>
    </location>
</feature>
<keyword evidence="2" id="KW-0812">Transmembrane</keyword>
<gene>
    <name evidence="4" type="primary">LOC111110429</name>
</gene>
<keyword evidence="3" id="KW-1185">Reference proteome</keyword>
<protein>
    <submittedName>
        <fullName evidence="4">Uncharacterized protein LOC111110429</fullName>
    </submittedName>
</protein>
<dbReference type="RefSeq" id="XP_022302635.1">
    <property type="nucleotide sequence ID" value="XM_022446927.1"/>
</dbReference>